<dbReference type="EMBL" id="RHFN01000005">
    <property type="protein sequence ID" value="ROU15906.1"/>
    <property type="molecule type" value="Genomic_DNA"/>
</dbReference>
<evidence type="ECO:0000313" key="1">
    <source>
        <dbReference type="EMBL" id="ROU15906.1"/>
    </source>
</evidence>
<gene>
    <name evidence="1" type="ORF">EB837_06215</name>
</gene>
<protein>
    <submittedName>
        <fullName evidence="1">DUF2575 domain-containing protein</fullName>
    </submittedName>
</protein>
<dbReference type="AlphaFoldDB" id="A0A3N2S882"/>
<reference evidence="1 2" key="1">
    <citation type="submission" date="2018-10" db="EMBL/GenBank/DDBJ databases">
        <title>Horizontal transference of carbapenem resistance between Klebsiella pneumoniae and Kluyvera ascorbata during abdominal infection: a case report.</title>
        <authorList>
            <person name="Raro O.H.F."/>
            <person name="Lima-Morales D."/>
            <person name="Barth A.L."/>
            <person name="Paim T.G.S."/>
            <person name="Mott M.P."/>
            <person name="Riche C.V.W."/>
            <person name="Teixeira U.F."/>
            <person name="Waechter F."/>
            <person name="Dias C.A.G."/>
        </authorList>
    </citation>
    <scope>NUCLEOTIDE SEQUENCE [LARGE SCALE GENOMIC DNA]</scope>
    <source>
        <strain evidence="1 2">OT2</strain>
    </source>
</reference>
<proteinExistence type="predicted"/>
<dbReference type="Proteomes" id="UP000268051">
    <property type="component" value="Unassembled WGS sequence"/>
</dbReference>
<dbReference type="OrthoDB" id="6626498at2"/>
<name>A0A3N2S882_9ENTR</name>
<sequence length="59" mass="6717">MDGAGFYQLVGNEYSLSGTKITRAGHIFLPFQRMLMKTFLLSAVRRNRGLTWRVVQGIL</sequence>
<organism evidence="1 2">
    <name type="scientific">Kluyvera ascorbata</name>
    <dbReference type="NCBI Taxonomy" id="51288"/>
    <lineage>
        <taxon>Bacteria</taxon>
        <taxon>Pseudomonadati</taxon>
        <taxon>Pseudomonadota</taxon>
        <taxon>Gammaproteobacteria</taxon>
        <taxon>Enterobacterales</taxon>
        <taxon>Enterobacteriaceae</taxon>
        <taxon>Kluyvera</taxon>
    </lineage>
</organism>
<accession>A0A3N2S882</accession>
<evidence type="ECO:0000313" key="2">
    <source>
        <dbReference type="Proteomes" id="UP000268051"/>
    </source>
</evidence>
<comment type="caution">
    <text evidence="1">The sequence shown here is derived from an EMBL/GenBank/DDBJ whole genome shotgun (WGS) entry which is preliminary data.</text>
</comment>
<dbReference type="AntiFam" id="ANF00260">
    <property type="entry name" value="Protein of unknown function (DUF2575)"/>
</dbReference>